<comment type="caution">
    <text evidence="1">The sequence shown here is derived from an EMBL/GenBank/DDBJ whole genome shotgun (WGS) entry which is preliminary data.</text>
</comment>
<evidence type="ECO:0000313" key="2">
    <source>
        <dbReference type="Proteomes" id="UP000663859"/>
    </source>
</evidence>
<reference evidence="1" key="1">
    <citation type="submission" date="2021-02" db="EMBL/GenBank/DDBJ databases">
        <authorList>
            <person name="Cremers G."/>
            <person name="Picone N."/>
        </authorList>
    </citation>
    <scope>NUCLEOTIDE SEQUENCE</scope>
    <source>
        <strain evidence="1">PQ17</strain>
    </source>
</reference>
<dbReference type="AlphaFoldDB" id="A0A8J2BNZ5"/>
<accession>A0A8J2BNZ5</accession>
<evidence type="ECO:0000313" key="1">
    <source>
        <dbReference type="EMBL" id="CAF0695363.1"/>
    </source>
</evidence>
<sequence>MLHTYAGLYERLERSFFGHMRARVSLKRLKRFFLSSCCGSVLPPESPLPSGPRAH</sequence>
<dbReference type="EMBL" id="CAJNOB010000011">
    <property type="protein sequence ID" value="CAF0695363.1"/>
    <property type="molecule type" value="Genomic_DNA"/>
</dbReference>
<proteinExistence type="predicted"/>
<protein>
    <submittedName>
        <fullName evidence="1">Uncharacterized protein</fullName>
    </submittedName>
</protein>
<organism evidence="1 2">
    <name type="scientific">Candidatus Methylacidithermus pantelleriae</name>
    <dbReference type="NCBI Taxonomy" id="2744239"/>
    <lineage>
        <taxon>Bacteria</taxon>
        <taxon>Pseudomonadati</taxon>
        <taxon>Verrucomicrobiota</taxon>
        <taxon>Methylacidiphilae</taxon>
        <taxon>Methylacidiphilales</taxon>
        <taxon>Methylacidiphilaceae</taxon>
        <taxon>Candidatus Methylacidithermus</taxon>
    </lineage>
</organism>
<gene>
    <name evidence="1" type="ORF">MPNT_190017</name>
</gene>
<keyword evidence="2" id="KW-1185">Reference proteome</keyword>
<name>A0A8J2BNZ5_9BACT</name>
<dbReference type="Proteomes" id="UP000663859">
    <property type="component" value="Unassembled WGS sequence"/>
</dbReference>